<dbReference type="RefSeq" id="WP_148860581.1">
    <property type="nucleotide sequence ID" value="NZ_PHNJ01000023.1"/>
</dbReference>
<dbReference type="Proteomes" id="UP000766904">
    <property type="component" value="Unassembled WGS sequence"/>
</dbReference>
<evidence type="ECO:0000313" key="2">
    <source>
        <dbReference type="EMBL" id="TYL36077.1"/>
    </source>
</evidence>
<comment type="caution">
    <text evidence="2">The sequence shown here is derived from an EMBL/GenBank/DDBJ whole genome shotgun (WGS) entry which is preliminary data.</text>
</comment>
<proteinExistence type="predicted"/>
<dbReference type="OrthoDB" id="199966at2157"/>
<keyword evidence="3" id="KW-1185">Reference proteome</keyword>
<evidence type="ECO:0000313" key="3">
    <source>
        <dbReference type="Proteomes" id="UP000766904"/>
    </source>
</evidence>
<evidence type="ECO:0000256" key="1">
    <source>
        <dbReference type="SAM" id="MobiDB-lite"/>
    </source>
</evidence>
<feature type="compositionally biased region" description="Low complexity" evidence="1">
    <location>
        <begin position="142"/>
        <end position="155"/>
    </location>
</feature>
<dbReference type="PROSITE" id="PS51318">
    <property type="entry name" value="TAT"/>
    <property type="match status" value="1"/>
</dbReference>
<name>A0A8J8PYN7_9EURY</name>
<dbReference type="EMBL" id="PHNJ01000023">
    <property type="protein sequence ID" value="TYL36077.1"/>
    <property type="molecule type" value="Genomic_DNA"/>
</dbReference>
<protein>
    <submittedName>
        <fullName evidence="2">Uncharacterized protein</fullName>
    </submittedName>
</protein>
<reference evidence="2" key="1">
    <citation type="submission" date="2017-11" db="EMBL/GenBank/DDBJ databases">
        <authorList>
            <person name="Kajale S.C."/>
            <person name="Sharma A."/>
        </authorList>
    </citation>
    <scope>NUCLEOTIDE SEQUENCE</scope>
    <source>
        <strain evidence="2">LS1_42</strain>
    </source>
</reference>
<accession>A0A8J8PYN7</accession>
<organism evidence="2 3">
    <name type="scientific">Natronococcus pandeyae</name>
    <dbReference type="NCBI Taxonomy" id="2055836"/>
    <lineage>
        <taxon>Archaea</taxon>
        <taxon>Methanobacteriati</taxon>
        <taxon>Methanobacteriota</taxon>
        <taxon>Stenosarchaea group</taxon>
        <taxon>Halobacteria</taxon>
        <taxon>Halobacteriales</taxon>
        <taxon>Natrialbaceae</taxon>
        <taxon>Natronococcus</taxon>
    </lineage>
</organism>
<dbReference type="AlphaFoldDB" id="A0A8J8PYN7"/>
<gene>
    <name evidence="2" type="ORF">CV102_24370</name>
</gene>
<feature type="region of interest" description="Disordered" evidence="1">
    <location>
        <begin position="135"/>
        <end position="167"/>
    </location>
</feature>
<dbReference type="InterPro" id="IPR006311">
    <property type="entry name" value="TAT_signal"/>
</dbReference>
<sequence length="322" mass="36080">MKDREKNMTSRRDVLKALSIGGVGSVMGGMPVGSATAANGGDGEFFTDFSDGYEGWRSRGPLRENRIEAGDTPTIQTGDYGLQVPFTNSRAGYIRNDKRAREASFIDNQYLLARVTTSATGTNSPLVFGARLHYTGPRNEENTGNGNRNGRANGNKHGDNSADDEQQVVESQPIVVLQGSSRYLYWDLSELDENVRQNVRRLELTWVFNDHPPSENRSDRGNDEYDHYGTVLFDHVRLSNDDAEVTKLAFEDKKTELSRYHGSVVERDIVRETDNMVFGHQIYSDDTEIPFAVIEDESDNGDGVQITYILDNEKFVFDGDQL</sequence>